<dbReference type="OrthoDB" id="131235at2157"/>
<dbReference type="RefSeq" id="WP_176965648.1">
    <property type="nucleotide sequence ID" value="NZ_CP058215.1"/>
</dbReference>
<sequence length="341" mass="39555">MFRRSDIDEQKIISSDGAAEYLENGWSRADLHVHSCCSYDVPPSRSMHPENLLTKAKKRDLDFVTFTDHDTVKAYDLLGWKRDDLTTGVELSIKDTNNVGHTVHINVFGFDRQQYREFNSLAEKEGNIYSVIEYFRDNGLPYMYNHPFWFQMGDKPNIDAIFELARHFPVIEYNMQDLRQKNLFSMDLARRYGKGMAVTTDSHTGSIGKVYTIAQGDDFHDYFTNICKGRYLMVVDEPIWKHLTRETSAWIELVFSMEKQIREEMGFTTGVGRIDRLVNLFDKYGLSNHHTFNNTTMNIMQLVSRSGLPVFLYMLSKQPQVSRIGKMFNALPQTTPDGNLF</sequence>
<dbReference type="GeneID" id="55822068"/>
<evidence type="ECO:0000259" key="1">
    <source>
        <dbReference type="SMART" id="SM00481"/>
    </source>
</evidence>
<dbReference type="SMART" id="SM00481">
    <property type="entry name" value="POLIIIAc"/>
    <property type="match status" value="1"/>
</dbReference>
<dbReference type="EMBL" id="CP058215">
    <property type="protein sequence ID" value="QLC50592.1"/>
    <property type="molecule type" value="Genomic_DNA"/>
</dbReference>
<dbReference type="InterPro" id="IPR016195">
    <property type="entry name" value="Pol/histidinol_Pase-like"/>
</dbReference>
<dbReference type="Gene3D" id="3.20.20.140">
    <property type="entry name" value="Metal-dependent hydrolases"/>
    <property type="match status" value="1"/>
</dbReference>
<gene>
    <name evidence="2" type="ORF">HWN40_10295</name>
</gene>
<accession>A0A7D5E782</accession>
<proteinExistence type="predicted"/>
<dbReference type="KEGG" id="mzi:HWN40_10295"/>
<dbReference type="PANTHER" id="PTHR42924:SF18">
    <property type="entry name" value="POLYMERASE_HISTIDINOL PHOSPHATASE N-TERMINAL DOMAIN-CONTAINING PROTEIN"/>
    <property type="match status" value="1"/>
</dbReference>
<feature type="domain" description="Polymerase/histidinol phosphatase N-terminal" evidence="1">
    <location>
        <begin position="29"/>
        <end position="95"/>
    </location>
</feature>
<reference evidence="2 3" key="1">
    <citation type="submission" date="2020-06" db="EMBL/GenBank/DDBJ databases">
        <title>Methanolobus halotolerans sp. nov., isolated from a saline lake Tus in Siberia.</title>
        <authorList>
            <person name="Shen Y."/>
            <person name="Chen S.-C."/>
            <person name="Lai M.-C."/>
            <person name="Huang H.-H."/>
            <person name="Chiu H.-H."/>
            <person name="Tang S.-L."/>
            <person name="Rogozin D.Y."/>
            <person name="Degermendzhy A.G."/>
        </authorList>
    </citation>
    <scope>NUCLEOTIDE SEQUENCE [LARGE SCALE GENOMIC DNA]</scope>
    <source>
        <strain evidence="2 3">DSM 21339</strain>
    </source>
</reference>
<dbReference type="PANTHER" id="PTHR42924">
    <property type="entry name" value="EXONUCLEASE"/>
    <property type="match status" value="1"/>
</dbReference>
<dbReference type="GO" id="GO:0035312">
    <property type="term" value="F:5'-3' DNA exonuclease activity"/>
    <property type="evidence" value="ECO:0007669"/>
    <property type="project" value="TreeGrafter"/>
</dbReference>
<keyword evidence="3" id="KW-1185">Reference proteome</keyword>
<dbReference type="AlphaFoldDB" id="A0A7D5E782"/>
<dbReference type="GO" id="GO:0004534">
    <property type="term" value="F:5'-3' RNA exonuclease activity"/>
    <property type="evidence" value="ECO:0007669"/>
    <property type="project" value="TreeGrafter"/>
</dbReference>
<evidence type="ECO:0000313" key="2">
    <source>
        <dbReference type="EMBL" id="QLC50592.1"/>
    </source>
</evidence>
<protein>
    <submittedName>
        <fullName evidence="2">PHP domain-containing protein</fullName>
    </submittedName>
</protein>
<evidence type="ECO:0000313" key="3">
    <source>
        <dbReference type="Proteomes" id="UP000509594"/>
    </source>
</evidence>
<organism evidence="2 3">
    <name type="scientific">Methanolobus zinderi</name>
    <dbReference type="NCBI Taxonomy" id="536044"/>
    <lineage>
        <taxon>Archaea</taxon>
        <taxon>Methanobacteriati</taxon>
        <taxon>Methanobacteriota</taxon>
        <taxon>Stenosarchaea group</taxon>
        <taxon>Methanomicrobia</taxon>
        <taxon>Methanosarcinales</taxon>
        <taxon>Methanosarcinaceae</taxon>
        <taxon>Methanolobus</taxon>
    </lineage>
</organism>
<dbReference type="SUPFAM" id="SSF89550">
    <property type="entry name" value="PHP domain-like"/>
    <property type="match status" value="1"/>
</dbReference>
<dbReference type="Proteomes" id="UP000509594">
    <property type="component" value="Chromosome"/>
</dbReference>
<dbReference type="InterPro" id="IPR052018">
    <property type="entry name" value="PHP_domain"/>
</dbReference>
<dbReference type="InterPro" id="IPR003141">
    <property type="entry name" value="Pol/His_phosphatase_N"/>
</dbReference>
<name>A0A7D5E782_9EURY</name>